<reference evidence="2" key="1">
    <citation type="journal article" date="2023" name="Commun. Biol.">
        <title>Genome analysis of Parmales, the sister group of diatoms, reveals the evolutionary specialization of diatoms from phago-mixotrophs to photoautotrophs.</title>
        <authorList>
            <person name="Ban H."/>
            <person name="Sato S."/>
            <person name="Yoshikawa S."/>
            <person name="Yamada K."/>
            <person name="Nakamura Y."/>
            <person name="Ichinomiya M."/>
            <person name="Sato N."/>
            <person name="Blanc-Mathieu R."/>
            <person name="Endo H."/>
            <person name="Kuwata A."/>
            <person name="Ogata H."/>
        </authorList>
    </citation>
    <scope>NUCLEOTIDE SEQUENCE [LARGE SCALE GENOMIC DNA]</scope>
</reference>
<evidence type="ECO:0000313" key="1">
    <source>
        <dbReference type="EMBL" id="GMI48363.1"/>
    </source>
</evidence>
<protein>
    <submittedName>
        <fullName evidence="1">Uncharacterized protein</fullName>
    </submittedName>
</protein>
<name>A0A9W7GQP2_9STRA</name>
<comment type="caution">
    <text evidence="1">The sequence shown here is derived from an EMBL/GenBank/DDBJ whole genome shotgun (WGS) entry which is preliminary data.</text>
</comment>
<organism evidence="1 2">
    <name type="scientific">Triparma columacea</name>
    <dbReference type="NCBI Taxonomy" id="722753"/>
    <lineage>
        <taxon>Eukaryota</taxon>
        <taxon>Sar</taxon>
        <taxon>Stramenopiles</taxon>
        <taxon>Ochrophyta</taxon>
        <taxon>Bolidophyceae</taxon>
        <taxon>Parmales</taxon>
        <taxon>Triparmaceae</taxon>
        <taxon>Triparma</taxon>
    </lineage>
</organism>
<accession>A0A9W7GQP2</accession>
<dbReference type="EMBL" id="BRYA01000388">
    <property type="protein sequence ID" value="GMI48363.1"/>
    <property type="molecule type" value="Genomic_DNA"/>
</dbReference>
<evidence type="ECO:0000313" key="2">
    <source>
        <dbReference type="Proteomes" id="UP001165065"/>
    </source>
</evidence>
<proteinExistence type="predicted"/>
<dbReference type="OrthoDB" id="10524032at2759"/>
<keyword evidence="2" id="KW-1185">Reference proteome</keyword>
<dbReference type="AlphaFoldDB" id="A0A9W7GQP2"/>
<sequence>MNSFHVTLYDANSPLEGESIDVPVHLLPTSAYISSAVLSAHTPHSGAESFSLSATSVVTALNQQRLYDQSLPVLLPLLVRTILPKYVPCGAHLTLSLLGPGATALGLSVLSLPTRDDDDLVKLPGDIHLTSIEVSTSASSLPLLPEVNPLANVKPTATKLIIYDETAIKGERNALPTSLPPLSSKVSVEIVPPKIPTVTYFLSKVGIQDGFTKYSCTFFIPRSLLSYRACCELTLHPISTGGSYYELKLVNSRPRVDSVVSSVVDLTLDDSASPKDDDTFYYVETMFISPKPDFTAGKLLKVLKERIRSGGVPDGVGDCVVC</sequence>
<gene>
    <name evidence="1" type="ORF">TrCOL_g9397</name>
</gene>
<dbReference type="Proteomes" id="UP001165065">
    <property type="component" value="Unassembled WGS sequence"/>
</dbReference>